<evidence type="ECO:0000256" key="1">
    <source>
        <dbReference type="SAM" id="SignalP"/>
    </source>
</evidence>
<dbReference type="AlphaFoldDB" id="A0A4V2W3C5"/>
<sequence>MNLQRTSLLFVAGCGAYALAPHAHADDWTPVSDARLESERGGFDLGDGLKVSFGLERTVIVNGMTQVRNSVSIPDISKITTDEAKALSQAFGPIVIANGSGNSVNAALTPAANNASAAQSAAAATTAVTQAASAVASAAQTAASVAPASHSAAAAPTPASLTIPTTTLPALTAQSLNVPAFVVQNTLDNQAIQATTTIDASVNSVQLLSGMQFQSSLQDAIVRFRGN</sequence>
<protein>
    <submittedName>
        <fullName evidence="2">Uncharacterized protein</fullName>
    </submittedName>
</protein>
<feature type="signal peptide" evidence="1">
    <location>
        <begin position="1"/>
        <end position="25"/>
    </location>
</feature>
<evidence type="ECO:0000313" key="3">
    <source>
        <dbReference type="Proteomes" id="UP000295645"/>
    </source>
</evidence>
<organism evidence="2 3">
    <name type="scientific">Luteibacter rhizovicinus</name>
    <dbReference type="NCBI Taxonomy" id="242606"/>
    <lineage>
        <taxon>Bacteria</taxon>
        <taxon>Pseudomonadati</taxon>
        <taxon>Pseudomonadota</taxon>
        <taxon>Gammaproteobacteria</taxon>
        <taxon>Lysobacterales</taxon>
        <taxon>Rhodanobacteraceae</taxon>
        <taxon>Luteibacter</taxon>
    </lineage>
</organism>
<gene>
    <name evidence="2" type="ORF">EC912_11122</name>
</gene>
<evidence type="ECO:0000313" key="2">
    <source>
        <dbReference type="EMBL" id="TCV91429.1"/>
    </source>
</evidence>
<name>A0A4V2W3C5_9GAMM</name>
<proteinExistence type="predicted"/>
<feature type="chain" id="PRO_5020693806" evidence="1">
    <location>
        <begin position="26"/>
        <end position="227"/>
    </location>
</feature>
<comment type="caution">
    <text evidence="2">The sequence shown here is derived from an EMBL/GenBank/DDBJ whole genome shotgun (WGS) entry which is preliminary data.</text>
</comment>
<keyword evidence="1" id="KW-0732">Signal</keyword>
<reference evidence="2 3" key="1">
    <citation type="submission" date="2019-03" db="EMBL/GenBank/DDBJ databases">
        <title>Above-ground endophytic microbial communities from plants in different locations in the United States.</title>
        <authorList>
            <person name="Frank C."/>
        </authorList>
    </citation>
    <scope>NUCLEOTIDE SEQUENCE [LARGE SCALE GENOMIC DNA]</scope>
    <source>
        <strain evidence="2 3">LP_13_YM</strain>
    </source>
</reference>
<accession>A0A4V2W3C5</accession>
<dbReference type="OrthoDB" id="5956306at2"/>
<dbReference type="Proteomes" id="UP000295645">
    <property type="component" value="Unassembled WGS sequence"/>
</dbReference>
<keyword evidence="3" id="KW-1185">Reference proteome</keyword>
<dbReference type="EMBL" id="SMCS01000011">
    <property type="protein sequence ID" value="TCV91429.1"/>
    <property type="molecule type" value="Genomic_DNA"/>
</dbReference>
<dbReference type="RefSeq" id="WP_132147202.1">
    <property type="nucleotide sequence ID" value="NZ_SMCS01000011.1"/>
</dbReference>